<evidence type="ECO:0000313" key="1">
    <source>
        <dbReference type="EMBL" id="KAF2467342.1"/>
    </source>
</evidence>
<reference evidence="1" key="1">
    <citation type="journal article" date="2020" name="Stud. Mycol.">
        <title>101 Dothideomycetes genomes: a test case for predicting lifestyles and emergence of pathogens.</title>
        <authorList>
            <person name="Haridas S."/>
            <person name="Albert R."/>
            <person name="Binder M."/>
            <person name="Bloem J."/>
            <person name="Labutti K."/>
            <person name="Salamov A."/>
            <person name="Andreopoulos B."/>
            <person name="Baker S."/>
            <person name="Barry K."/>
            <person name="Bills G."/>
            <person name="Bluhm B."/>
            <person name="Cannon C."/>
            <person name="Castanera R."/>
            <person name="Culley D."/>
            <person name="Daum C."/>
            <person name="Ezra D."/>
            <person name="Gonzalez J."/>
            <person name="Henrissat B."/>
            <person name="Kuo A."/>
            <person name="Liang C."/>
            <person name="Lipzen A."/>
            <person name="Lutzoni F."/>
            <person name="Magnuson J."/>
            <person name="Mondo S."/>
            <person name="Nolan M."/>
            <person name="Ohm R."/>
            <person name="Pangilinan J."/>
            <person name="Park H.-J."/>
            <person name="Ramirez L."/>
            <person name="Alfaro M."/>
            <person name="Sun H."/>
            <person name="Tritt A."/>
            <person name="Yoshinaga Y."/>
            <person name="Zwiers L.-H."/>
            <person name="Turgeon B."/>
            <person name="Goodwin S."/>
            <person name="Spatafora J."/>
            <person name="Crous P."/>
            <person name="Grigoriev I."/>
        </authorList>
    </citation>
    <scope>NUCLEOTIDE SEQUENCE</scope>
    <source>
        <strain evidence="1">ATCC 200398</strain>
    </source>
</reference>
<protein>
    <submittedName>
        <fullName evidence="1">Zincin</fullName>
    </submittedName>
</protein>
<dbReference type="Proteomes" id="UP000799755">
    <property type="component" value="Unassembled WGS sequence"/>
</dbReference>
<name>A0ACB6QKE9_9PLEO</name>
<proteinExistence type="predicted"/>
<evidence type="ECO:0000313" key="2">
    <source>
        <dbReference type="Proteomes" id="UP000799755"/>
    </source>
</evidence>
<keyword evidence="2" id="KW-1185">Reference proteome</keyword>
<organism evidence="1 2">
    <name type="scientific">Lindgomyces ingoldianus</name>
    <dbReference type="NCBI Taxonomy" id="673940"/>
    <lineage>
        <taxon>Eukaryota</taxon>
        <taxon>Fungi</taxon>
        <taxon>Dikarya</taxon>
        <taxon>Ascomycota</taxon>
        <taxon>Pezizomycotina</taxon>
        <taxon>Dothideomycetes</taxon>
        <taxon>Pleosporomycetidae</taxon>
        <taxon>Pleosporales</taxon>
        <taxon>Lindgomycetaceae</taxon>
        <taxon>Lindgomyces</taxon>
    </lineage>
</organism>
<sequence length="395" mass="42897">MYSFVSTSVLLSLSVYFSLSLSAPSSPLTLDPRMGSYGEDNDSPLCPKFRNFTALTIQDDFYGARDISYFVTNTGRVIVDGDVLYDGTEDQLLGRRKGQGGNYKPRSFSNNNRKWPGGKLRYKYASNDAETKLKAIVDEAIKRWKTGAPYLTFERVMPNSNAGENGVLTISATECDGCHSTIGYLNSDRRMNLQQACPSGGGQCGANTATHEFGHALGLIHEHQRPDRESYVHYNCKNLDPGCNNIPAGKTCCDSGLPAGCCTKRGNFDILTDAALDHTGKYDVGSIMHYRRNSFAISGKETLTSAAAGIVVPSTNAANPDQTDFDRICKIYSAQCDKVQQCKNNGCPANCATFLPCPSGTKCFGAPEPPFCCEAEALNKACEAKKQKCKQLGCD</sequence>
<comment type="caution">
    <text evidence="1">The sequence shown here is derived from an EMBL/GenBank/DDBJ whole genome shotgun (WGS) entry which is preliminary data.</text>
</comment>
<accession>A0ACB6QKE9</accession>
<dbReference type="EMBL" id="MU003521">
    <property type="protein sequence ID" value="KAF2467342.1"/>
    <property type="molecule type" value="Genomic_DNA"/>
</dbReference>
<gene>
    <name evidence="1" type="ORF">BDR25DRAFT_376309</name>
</gene>